<dbReference type="RefSeq" id="WP_281105299.1">
    <property type="nucleotide sequence ID" value="NZ_JAOPMH010000001.1"/>
</dbReference>
<proteinExistence type="predicted"/>
<evidence type="ECO:0000313" key="1">
    <source>
        <dbReference type="EMBL" id="MDH7889105.1"/>
    </source>
</evidence>
<dbReference type="Proteomes" id="UP001161916">
    <property type="component" value="Unassembled WGS sequence"/>
</dbReference>
<protein>
    <submittedName>
        <fullName evidence="1">Uncharacterized protein</fullName>
    </submittedName>
</protein>
<dbReference type="AlphaFoldDB" id="A0AA43P4C9"/>
<reference evidence="1" key="1">
    <citation type="submission" date="2022-09" db="EMBL/GenBank/DDBJ databases">
        <authorList>
            <person name="Orihara K."/>
        </authorList>
    </citation>
    <scope>NUCLEOTIDE SEQUENCE</scope>
    <source>
        <strain evidence="1">YIT 13062</strain>
    </source>
</reference>
<reference evidence="1" key="2">
    <citation type="journal article" date="2023" name="Gut Microbes">
        <title>Characterization of Bifidobacterium kashiwanohense that utilizes both milk- and plant-derived oligosaccharides.</title>
        <authorList>
            <person name="Orihara K."/>
            <person name="Yahagi K."/>
            <person name="Saito Y."/>
            <person name="Watanabe Y."/>
            <person name="Sasai T."/>
            <person name="Hara T."/>
            <person name="Tsukuda N."/>
            <person name="Oki K."/>
            <person name="Fujimoto J."/>
            <person name="Matsuki T."/>
        </authorList>
    </citation>
    <scope>NUCLEOTIDE SEQUENCE</scope>
    <source>
        <strain evidence="1">YIT 13062</strain>
    </source>
</reference>
<name>A0AA43P4C9_9BIFI</name>
<organism evidence="1 2">
    <name type="scientific">Bifidobacterium catenulatum subsp. kashiwanohense</name>
    <dbReference type="NCBI Taxonomy" id="630129"/>
    <lineage>
        <taxon>Bacteria</taxon>
        <taxon>Bacillati</taxon>
        <taxon>Actinomycetota</taxon>
        <taxon>Actinomycetes</taxon>
        <taxon>Bifidobacteriales</taxon>
        <taxon>Bifidobacteriaceae</taxon>
        <taxon>Bifidobacterium</taxon>
    </lineage>
</organism>
<sequence length="84" mass="9187">MAINLHDLTGQESGIIPEKPYEEDPYGFAREKLGEAYSALYEALEALESVGADFCTDLGYYGDTMEGQSLLDVVSDIENSLEGM</sequence>
<dbReference type="EMBL" id="JAOPMH010000001">
    <property type="protein sequence ID" value="MDH7889105.1"/>
    <property type="molecule type" value="Genomic_DNA"/>
</dbReference>
<comment type="caution">
    <text evidence="1">The sequence shown here is derived from an EMBL/GenBank/DDBJ whole genome shotgun (WGS) entry which is preliminary data.</text>
</comment>
<gene>
    <name evidence="1" type="ORF">OB951_00515</name>
</gene>
<evidence type="ECO:0000313" key="2">
    <source>
        <dbReference type="Proteomes" id="UP001161916"/>
    </source>
</evidence>
<accession>A0AA43P4C9</accession>